<dbReference type="GO" id="GO:0007166">
    <property type="term" value="P:cell surface receptor signaling pathway"/>
    <property type="evidence" value="ECO:0007669"/>
    <property type="project" value="InterPro"/>
</dbReference>
<dbReference type="PANTHER" id="PTHR27005">
    <property type="entry name" value="WALL-ASSOCIATED RECEPTOR KINASE-LIKE 21"/>
    <property type="match status" value="1"/>
</dbReference>
<dbReference type="InterPro" id="IPR000719">
    <property type="entry name" value="Prot_kinase_dom"/>
</dbReference>
<gene>
    <name evidence="4" type="ORF">M569_13062</name>
</gene>
<dbReference type="Proteomes" id="UP000015453">
    <property type="component" value="Unassembled WGS sequence"/>
</dbReference>
<evidence type="ECO:0000256" key="2">
    <source>
        <dbReference type="ARBA" id="ARBA00022840"/>
    </source>
</evidence>
<feature type="domain" description="Protein kinase" evidence="3">
    <location>
        <begin position="1"/>
        <end position="130"/>
    </location>
</feature>
<dbReference type="Pfam" id="PF00069">
    <property type="entry name" value="Pkinase"/>
    <property type="match status" value="1"/>
</dbReference>
<dbReference type="InterPro" id="IPR011009">
    <property type="entry name" value="Kinase-like_dom_sf"/>
</dbReference>
<sequence length="171" mass="18783">SDFGTSKTISEDKTHLTTNVKGTIGYLDPEYLQSSQYTDKSDVYSFGVVLVELLIGQRPFSSTDNESTAISQFLEAVESNRIEEILDPQVSDYGKIEAVIVVAQVARRCLFLKGRLRPTMKEVAMELESVRKSEMPVTVAADEDNSGGFSTILNGGVETLTVNRSFTTNSL</sequence>
<reference evidence="4 5" key="1">
    <citation type="journal article" date="2013" name="BMC Genomics">
        <title>The miniature genome of a carnivorous plant Genlisea aurea contains a low number of genes and short non-coding sequences.</title>
        <authorList>
            <person name="Leushkin E.V."/>
            <person name="Sutormin R.A."/>
            <person name="Nabieva E.R."/>
            <person name="Penin A.A."/>
            <person name="Kondrashov A.S."/>
            <person name="Logacheva M.D."/>
        </authorList>
    </citation>
    <scope>NUCLEOTIDE SEQUENCE [LARGE SCALE GENOMIC DNA]</scope>
</reference>
<dbReference type="GO" id="GO:0004674">
    <property type="term" value="F:protein serine/threonine kinase activity"/>
    <property type="evidence" value="ECO:0007669"/>
    <property type="project" value="TreeGrafter"/>
</dbReference>
<evidence type="ECO:0000259" key="3">
    <source>
        <dbReference type="PROSITE" id="PS50011"/>
    </source>
</evidence>
<evidence type="ECO:0000313" key="4">
    <source>
        <dbReference type="EMBL" id="EPS61733.1"/>
    </source>
</evidence>
<accession>S8DFZ4</accession>
<dbReference type="PANTHER" id="PTHR27005:SF521">
    <property type="entry name" value="WALL-ASSOCIATED RECEPTOR KINASE-LIKE 6"/>
    <property type="match status" value="1"/>
</dbReference>
<evidence type="ECO:0000313" key="5">
    <source>
        <dbReference type="Proteomes" id="UP000015453"/>
    </source>
</evidence>
<keyword evidence="2" id="KW-0067">ATP-binding</keyword>
<evidence type="ECO:0000256" key="1">
    <source>
        <dbReference type="ARBA" id="ARBA00022741"/>
    </source>
</evidence>
<keyword evidence="5" id="KW-1185">Reference proteome</keyword>
<feature type="non-terminal residue" evidence="4">
    <location>
        <position position="171"/>
    </location>
</feature>
<keyword evidence="1" id="KW-0547">Nucleotide-binding</keyword>
<organism evidence="4 5">
    <name type="scientific">Genlisea aurea</name>
    <dbReference type="NCBI Taxonomy" id="192259"/>
    <lineage>
        <taxon>Eukaryota</taxon>
        <taxon>Viridiplantae</taxon>
        <taxon>Streptophyta</taxon>
        <taxon>Embryophyta</taxon>
        <taxon>Tracheophyta</taxon>
        <taxon>Spermatophyta</taxon>
        <taxon>Magnoliopsida</taxon>
        <taxon>eudicotyledons</taxon>
        <taxon>Gunneridae</taxon>
        <taxon>Pentapetalae</taxon>
        <taxon>asterids</taxon>
        <taxon>lamiids</taxon>
        <taxon>Lamiales</taxon>
        <taxon>Lentibulariaceae</taxon>
        <taxon>Genlisea</taxon>
    </lineage>
</organism>
<dbReference type="AlphaFoldDB" id="S8DFZ4"/>
<comment type="caution">
    <text evidence="4">The sequence shown here is derived from an EMBL/GenBank/DDBJ whole genome shotgun (WGS) entry which is preliminary data.</text>
</comment>
<dbReference type="GO" id="GO:0005886">
    <property type="term" value="C:plasma membrane"/>
    <property type="evidence" value="ECO:0007669"/>
    <property type="project" value="TreeGrafter"/>
</dbReference>
<dbReference type="InterPro" id="IPR045274">
    <property type="entry name" value="WAK-like"/>
</dbReference>
<name>S8DFZ4_9LAMI</name>
<proteinExistence type="predicted"/>
<protein>
    <recommendedName>
        <fullName evidence="3">Protein kinase domain-containing protein</fullName>
    </recommendedName>
</protein>
<dbReference type="EMBL" id="AUSU01006626">
    <property type="protein sequence ID" value="EPS61733.1"/>
    <property type="molecule type" value="Genomic_DNA"/>
</dbReference>
<dbReference type="SUPFAM" id="SSF56112">
    <property type="entry name" value="Protein kinase-like (PK-like)"/>
    <property type="match status" value="1"/>
</dbReference>
<dbReference type="GO" id="GO:0005524">
    <property type="term" value="F:ATP binding"/>
    <property type="evidence" value="ECO:0007669"/>
    <property type="project" value="UniProtKB-KW"/>
</dbReference>
<dbReference type="PROSITE" id="PS50011">
    <property type="entry name" value="PROTEIN_KINASE_DOM"/>
    <property type="match status" value="1"/>
</dbReference>
<dbReference type="OrthoDB" id="4062651at2759"/>
<dbReference type="Gene3D" id="1.10.510.10">
    <property type="entry name" value="Transferase(Phosphotransferase) domain 1"/>
    <property type="match status" value="1"/>
</dbReference>
<feature type="non-terminal residue" evidence="4">
    <location>
        <position position="1"/>
    </location>
</feature>